<evidence type="ECO:0000313" key="1">
    <source>
        <dbReference type="EMBL" id="GIY57686.1"/>
    </source>
</evidence>
<dbReference type="EMBL" id="BPLR01012943">
    <property type="protein sequence ID" value="GIY57686.1"/>
    <property type="molecule type" value="Genomic_DNA"/>
</dbReference>
<dbReference type="Proteomes" id="UP001054945">
    <property type="component" value="Unassembled WGS sequence"/>
</dbReference>
<comment type="caution">
    <text evidence="1">The sequence shown here is derived from an EMBL/GenBank/DDBJ whole genome shotgun (WGS) entry which is preliminary data.</text>
</comment>
<proteinExistence type="predicted"/>
<organism evidence="1 2">
    <name type="scientific">Caerostris extrusa</name>
    <name type="common">Bark spider</name>
    <name type="synonym">Caerostris bankana</name>
    <dbReference type="NCBI Taxonomy" id="172846"/>
    <lineage>
        <taxon>Eukaryota</taxon>
        <taxon>Metazoa</taxon>
        <taxon>Ecdysozoa</taxon>
        <taxon>Arthropoda</taxon>
        <taxon>Chelicerata</taxon>
        <taxon>Arachnida</taxon>
        <taxon>Araneae</taxon>
        <taxon>Araneomorphae</taxon>
        <taxon>Entelegynae</taxon>
        <taxon>Araneoidea</taxon>
        <taxon>Araneidae</taxon>
        <taxon>Caerostris</taxon>
    </lineage>
</organism>
<accession>A0AAV4UIL3</accession>
<name>A0AAV4UIL3_CAEEX</name>
<protein>
    <submittedName>
        <fullName evidence="1">Uncharacterized protein</fullName>
    </submittedName>
</protein>
<evidence type="ECO:0000313" key="2">
    <source>
        <dbReference type="Proteomes" id="UP001054945"/>
    </source>
</evidence>
<keyword evidence="2" id="KW-1185">Reference proteome</keyword>
<reference evidence="1 2" key="1">
    <citation type="submission" date="2021-06" db="EMBL/GenBank/DDBJ databases">
        <title>Caerostris extrusa draft genome.</title>
        <authorList>
            <person name="Kono N."/>
            <person name="Arakawa K."/>
        </authorList>
    </citation>
    <scope>NUCLEOTIDE SEQUENCE [LARGE SCALE GENOMIC DNA]</scope>
</reference>
<sequence>CEDIVEKLPGGLTCQEFLQHFGARYCRHNYIANNCCRSHQIECPTLKIAHSITSPSILQGHFINASMK</sequence>
<feature type="non-terminal residue" evidence="1">
    <location>
        <position position="1"/>
    </location>
</feature>
<dbReference type="AlphaFoldDB" id="A0AAV4UIL3"/>
<gene>
    <name evidence="1" type="ORF">CEXT_392501</name>
</gene>